<feature type="compositionally biased region" description="Low complexity" evidence="1">
    <location>
        <begin position="42"/>
        <end position="53"/>
    </location>
</feature>
<dbReference type="PROSITE" id="PS50234">
    <property type="entry name" value="VWFA"/>
    <property type="match status" value="1"/>
</dbReference>
<keyword evidence="2" id="KW-1133">Transmembrane helix</keyword>
<keyword evidence="2" id="KW-0472">Membrane</keyword>
<protein>
    <submittedName>
        <fullName evidence="5">VWA domain-containing protein</fullName>
    </submittedName>
</protein>
<feature type="domain" description="VWFA" evidence="4">
    <location>
        <begin position="172"/>
        <end position="388"/>
    </location>
</feature>
<evidence type="ECO:0000256" key="3">
    <source>
        <dbReference type="SAM" id="SignalP"/>
    </source>
</evidence>
<dbReference type="Proteomes" id="UP001071478">
    <property type="component" value="Unassembled WGS sequence"/>
</dbReference>
<dbReference type="SUPFAM" id="SSF53300">
    <property type="entry name" value="vWA-like"/>
    <property type="match status" value="1"/>
</dbReference>
<dbReference type="InterPro" id="IPR002035">
    <property type="entry name" value="VWF_A"/>
</dbReference>
<keyword evidence="2" id="KW-0812">Transmembrane</keyword>
<dbReference type="CDD" id="cd00198">
    <property type="entry name" value="vWFA"/>
    <property type="match status" value="1"/>
</dbReference>
<feature type="transmembrane region" description="Helical" evidence="2">
    <location>
        <begin position="1531"/>
        <end position="1552"/>
    </location>
</feature>
<keyword evidence="3" id="KW-0732">Signal</keyword>
<feature type="region of interest" description="Disordered" evidence="1">
    <location>
        <begin position="22"/>
        <end position="81"/>
    </location>
</feature>
<sequence length="1559" mass="165027">MKRIFVLVSVVALLVAIVAVQSASADESQTPSHQADTGTGGDAASASASSAGDPEVGSTTADVPEAAVEPPAPEAEPEAPTVLDPETELNEPALQSPATPAGLPREYEDALANWPADEAEDFRQYYLAHPDELEFIEVERLIRPDQPVARNFSVRAANTLDGPVEPLQCGGKVALVMDASSSINSAEMEQIKSAANTVIDNFAGTDTKLGIFNFATNSPTDGKEPLADAELQPTSMLEGSDVAAAKAAISKLKAGYAADHPNATGYSDNGRNTNWKAGLDRVKDGNYDAIIFVTDGPPNAPVTVGDPFGIFQHEAIREAYEVAGEIQANGSEIIGVYVGESNPQPLPVYSQFCHIAPKNSSACRKITNPNARTEILPYIKKTDYLEGLEYENIYLYGRKSYSNQLADKGQLPDSYVPACNGDTWSYQGHEFRSTFDCPIIGRNNTYAATRVKAHPEEVLKHISTQSVRVDSTADLESKLDELTSSCKGTVRIEKSIVDSQGTPTNGPLNGWSFEASKSVVTTGGSENVVTNQTYVTDDEGVTEIRIASGNAGNADSGTATIREIQQTGYTLRPQNGKTAVCTIIGANGQASTTASYDNLDDDPYSFRLSGVSQDDKVTCKVQNTPFVAPEVSLKKRVSTEGSTFTDADAKTEEAALNLGSENARFSLELEVENTGGVPLSYLEFTDRQLEVPESTPITLSGLTCGASDTVTFSGENDTVAKVQLQTPLAPGQKVKCRKDGSDAYRVEELDFQDDGAPTSEDKYFGNEATVTAKANASADESATASDPAWLRAQPALVLFKSFNGGQPRTITGVVGQKFTADYNIILTNDGYVEAQFPSIIDRPKPATGLVAKSVRVYDRELTQSTGNLTKQDKLIVGGSADLTTDDNGESWVLDTSKLLPMKARSKGNFRLEVTYEVEQVLPVAGHGEDEYVCDKVRNSQNRNENRGLFNTIGVDETDGLVPVRGNTRNVCYSVLRANTDVTKKINGQGEQVSDADSAEEQKNKKTITNPDGADAFEVSYVIDNTSKTGPKYANQGTAEFQSSDITSVVLEDYALDGNGLATGQKVPVQGITCTGGDAAASVVTENDGSTTVAFNPGLASGKTATCTGTVKVSELEPDHVYDDVHGDQVKVTPTYALNVNEQAVPGDPTYPEPGKVTGPPVEDKAWVGVELPTNFTVTKDGVSDAVVIKGEAEEAFEATYRVTVRNESSGSGKPSTLIESPSAVDGVTVTAVKAGNSQGSNNKLLSSDELVTFNDEGDGTFTLDPTNFRDIPGIANGNNDTSATIEVHVFYKVTSAEGIPVTPDESTGTTQPDYSALRCEGSDRSRGLFNSVAVEGQDAEAAPTSGNSDDACIDLVIPRIHLEKLIEDADADTKDAAAAIMPGAPKVKITYTVINTGTAEITRFRLNDRLGETANSGSSMEIAGLECDKPVTVDAQGSSGVEVTPVTPLPVWLGDGGAPATGDDASTITCSWSADNPSAMNYDDGFHVNTASVSATFQKSNIQGSVSDITDSDSAWAIQLKSLDGTLPKSGGIGIAPFGLGALILFAGAVLLSRRQRKV</sequence>
<name>A0A9Q4C840_9CORY</name>
<evidence type="ECO:0000313" key="6">
    <source>
        <dbReference type="Proteomes" id="UP001071478"/>
    </source>
</evidence>
<dbReference type="RefSeq" id="WP_267173042.1">
    <property type="nucleotide sequence ID" value="NZ_JAPMKU010000002.1"/>
</dbReference>
<evidence type="ECO:0000259" key="4">
    <source>
        <dbReference type="PROSITE" id="PS50234"/>
    </source>
</evidence>
<dbReference type="Gene3D" id="3.40.50.410">
    <property type="entry name" value="von Willebrand factor, type A domain"/>
    <property type="match status" value="1"/>
</dbReference>
<accession>A0A9Q4C840</accession>
<reference evidence="5" key="1">
    <citation type="submission" date="2022-11" db="EMBL/GenBank/DDBJ databases">
        <title>Corynebacterium sp. isolated from Penguins.</title>
        <authorList>
            <person name="Sedlar K."/>
            <person name="Svec P."/>
        </authorList>
    </citation>
    <scope>NUCLEOTIDE SEQUENCE</scope>
    <source>
        <strain evidence="5">P7374</strain>
    </source>
</reference>
<dbReference type="InterPro" id="IPR036465">
    <property type="entry name" value="vWFA_dom_sf"/>
</dbReference>
<proteinExistence type="predicted"/>
<feature type="region of interest" description="Disordered" evidence="1">
    <location>
        <begin position="985"/>
        <end position="1010"/>
    </location>
</feature>
<evidence type="ECO:0000256" key="2">
    <source>
        <dbReference type="SAM" id="Phobius"/>
    </source>
</evidence>
<dbReference type="EMBL" id="JAPMKU010000002">
    <property type="protein sequence ID" value="MCX7468325.1"/>
    <property type="molecule type" value="Genomic_DNA"/>
</dbReference>
<comment type="caution">
    <text evidence="5">The sequence shown here is derived from an EMBL/GenBank/DDBJ whole genome shotgun (WGS) entry which is preliminary data.</text>
</comment>
<evidence type="ECO:0000256" key="1">
    <source>
        <dbReference type="SAM" id="MobiDB-lite"/>
    </source>
</evidence>
<evidence type="ECO:0000313" key="5">
    <source>
        <dbReference type="EMBL" id="MCX7468325.1"/>
    </source>
</evidence>
<gene>
    <name evidence="5" type="ORF">OS129_05450</name>
</gene>
<feature type="chain" id="PRO_5040370657" evidence="3">
    <location>
        <begin position="26"/>
        <end position="1559"/>
    </location>
</feature>
<organism evidence="5 6">
    <name type="scientific">Corynebacterium pygosceleis</name>
    <dbReference type="NCBI Taxonomy" id="2800406"/>
    <lineage>
        <taxon>Bacteria</taxon>
        <taxon>Bacillati</taxon>
        <taxon>Actinomycetota</taxon>
        <taxon>Actinomycetes</taxon>
        <taxon>Mycobacteriales</taxon>
        <taxon>Corynebacteriaceae</taxon>
        <taxon>Corynebacterium</taxon>
    </lineage>
</organism>
<feature type="signal peptide" evidence="3">
    <location>
        <begin position="1"/>
        <end position="25"/>
    </location>
</feature>